<accession>A0A8H4RQB2</accession>
<sequence>MWVDSPPSYSATITNKFSYSDSQTTKDKTYLRLAGTMATIRDAKIKNDEIIPPIVDKKKWKKRLWSNAEFLRRLRQERENVNFGNRMEHFFDTPLNLKADLPLPDYATKFSYPAYRVEQLQDVCNKAIVIYGTDSNTWGIPFYQYIFGIWSHGDIHTTDIEFGRLFAKFIETSRSDGERPTTQDVLKLHKTLLDAVDTAKAKGFTKEDPAEKIAPGIRDICFKANHQIEYFNIKPLCRALIIIIENPTKQRKSHFEQQLVRLIRTGWTAGLSQPISFHGLEVQKVITENEVVVLLPEAVRFIMDLDEKEEALQEKRDLTVLETWLGDPEDRITRLEKAVKASEPMWTAGFWPTGPSTEWWELAKTLE</sequence>
<keyword evidence="2" id="KW-1185">Reference proteome</keyword>
<comment type="caution">
    <text evidence="1">The sequence shown here is derived from an EMBL/GenBank/DDBJ whole genome shotgun (WGS) entry which is preliminary data.</text>
</comment>
<name>A0A8H4RQB2_9HELO</name>
<dbReference type="Proteomes" id="UP000566819">
    <property type="component" value="Unassembled WGS sequence"/>
</dbReference>
<dbReference type="EMBL" id="JAAMPI010000239">
    <property type="protein sequence ID" value="KAF4633698.1"/>
    <property type="molecule type" value="Genomic_DNA"/>
</dbReference>
<organism evidence="1 2">
    <name type="scientific">Cudoniella acicularis</name>
    <dbReference type="NCBI Taxonomy" id="354080"/>
    <lineage>
        <taxon>Eukaryota</taxon>
        <taxon>Fungi</taxon>
        <taxon>Dikarya</taxon>
        <taxon>Ascomycota</taxon>
        <taxon>Pezizomycotina</taxon>
        <taxon>Leotiomycetes</taxon>
        <taxon>Helotiales</taxon>
        <taxon>Tricladiaceae</taxon>
        <taxon>Cudoniella</taxon>
    </lineage>
</organism>
<protein>
    <submittedName>
        <fullName evidence="1">Uncharacterized protein</fullName>
    </submittedName>
</protein>
<evidence type="ECO:0000313" key="2">
    <source>
        <dbReference type="Proteomes" id="UP000566819"/>
    </source>
</evidence>
<reference evidence="1 2" key="1">
    <citation type="submission" date="2020-03" db="EMBL/GenBank/DDBJ databases">
        <title>Draft Genome Sequence of Cudoniella acicularis.</title>
        <authorList>
            <person name="Buettner E."/>
            <person name="Kellner H."/>
        </authorList>
    </citation>
    <scope>NUCLEOTIDE SEQUENCE [LARGE SCALE GENOMIC DNA]</scope>
    <source>
        <strain evidence="1 2">DSM 108380</strain>
    </source>
</reference>
<dbReference type="OrthoDB" id="5364844at2759"/>
<gene>
    <name evidence="1" type="ORF">G7Y89_g4409</name>
</gene>
<dbReference type="AlphaFoldDB" id="A0A8H4RQB2"/>
<proteinExistence type="predicted"/>
<evidence type="ECO:0000313" key="1">
    <source>
        <dbReference type="EMBL" id="KAF4633698.1"/>
    </source>
</evidence>